<dbReference type="RefSeq" id="WP_377101288.1">
    <property type="nucleotide sequence ID" value="NZ_JBHTHU010000019.1"/>
</dbReference>
<dbReference type="Proteomes" id="UP001596958">
    <property type="component" value="Unassembled WGS sequence"/>
</dbReference>
<reference evidence="5" key="1">
    <citation type="journal article" date="2019" name="Int. J. Syst. Evol. Microbiol.">
        <title>The Global Catalogue of Microorganisms (GCM) 10K type strain sequencing project: providing services to taxonomists for standard genome sequencing and annotation.</title>
        <authorList>
            <consortium name="The Broad Institute Genomics Platform"/>
            <consortium name="The Broad Institute Genome Sequencing Center for Infectious Disease"/>
            <person name="Wu L."/>
            <person name="Ma J."/>
        </authorList>
    </citation>
    <scope>NUCLEOTIDE SEQUENCE [LARGE SCALE GENOMIC DNA]</scope>
    <source>
        <strain evidence="5">CCUG 63418</strain>
    </source>
</reference>
<proteinExistence type="predicted"/>
<sequence>MSQLELSIAREFDKKDRDVVNVSSVPQRSPFRYPGGKTWLVPTVRKWLSQSKTVPMLIEPFAGGGIVSLTAAFEGYTDNIIMSELDEEVAAVWQTILTEDNSWLASAILDFQLNVDNVNKVIQAEGKTIKETALSTILKNRTYHGGIITKGSGFLKHGENGKGIHSRWYPETLYKRISAIDTIKHKIQFKFEDAFDVIESEIDNCDAYFFIDPPYVKAAKRLYSLYDVDHQRLFELTSRIQGRFLLTYDDAPEVREYAAKYNLKYKSIPMRTTHHLKKHELLITDNLDWLA</sequence>
<evidence type="ECO:0000313" key="5">
    <source>
        <dbReference type="Proteomes" id="UP001596958"/>
    </source>
</evidence>
<dbReference type="InterPro" id="IPR012327">
    <property type="entry name" value="MeTrfase_D12"/>
</dbReference>
<dbReference type="PRINTS" id="PR00505">
    <property type="entry name" value="D12N6MTFRASE"/>
</dbReference>
<evidence type="ECO:0000256" key="3">
    <source>
        <dbReference type="ARBA" id="ARBA00022691"/>
    </source>
</evidence>
<keyword evidence="2" id="KW-0808">Transferase</keyword>
<gene>
    <name evidence="4" type="ORF">ACFQZS_14100</name>
</gene>
<dbReference type="PANTHER" id="PTHR30481">
    <property type="entry name" value="DNA ADENINE METHYLASE"/>
    <property type="match status" value="1"/>
</dbReference>
<dbReference type="EMBL" id="JBHTHU010000019">
    <property type="protein sequence ID" value="MFD0751278.1"/>
    <property type="molecule type" value="Genomic_DNA"/>
</dbReference>
<dbReference type="Gene3D" id="3.40.50.150">
    <property type="entry name" value="Vaccinia Virus protein VP39"/>
    <property type="match status" value="2"/>
</dbReference>
<accession>A0ABW2Z1B5</accession>
<keyword evidence="1 4" id="KW-0489">Methyltransferase</keyword>
<comment type="caution">
    <text evidence="4">The sequence shown here is derived from an EMBL/GenBank/DDBJ whole genome shotgun (WGS) entry which is preliminary data.</text>
</comment>
<dbReference type="Pfam" id="PF02086">
    <property type="entry name" value="MethyltransfD12"/>
    <property type="match status" value="1"/>
</dbReference>
<dbReference type="SUPFAM" id="SSF53335">
    <property type="entry name" value="S-adenosyl-L-methionine-dependent methyltransferases"/>
    <property type="match status" value="1"/>
</dbReference>
<evidence type="ECO:0000313" key="4">
    <source>
        <dbReference type="EMBL" id="MFD0751278.1"/>
    </source>
</evidence>
<keyword evidence="5" id="KW-1185">Reference proteome</keyword>
<dbReference type="GO" id="GO:0032259">
    <property type="term" value="P:methylation"/>
    <property type="evidence" value="ECO:0007669"/>
    <property type="project" value="UniProtKB-KW"/>
</dbReference>
<protein>
    <submittedName>
        <fullName evidence="4">DNA adenine methylase</fullName>
    </submittedName>
</protein>
<name>A0ABW2Z1B5_9SPHI</name>
<dbReference type="PANTHER" id="PTHR30481:SF2">
    <property type="entry name" value="SITE-SPECIFIC DNA-METHYLTRANSFERASE (ADENINE-SPECIFIC)"/>
    <property type="match status" value="1"/>
</dbReference>
<evidence type="ECO:0000256" key="2">
    <source>
        <dbReference type="ARBA" id="ARBA00022679"/>
    </source>
</evidence>
<keyword evidence="3" id="KW-0949">S-adenosyl-L-methionine</keyword>
<organism evidence="4 5">
    <name type="scientific">Mucilaginibacter calamicampi</name>
    <dbReference type="NCBI Taxonomy" id="1302352"/>
    <lineage>
        <taxon>Bacteria</taxon>
        <taxon>Pseudomonadati</taxon>
        <taxon>Bacteroidota</taxon>
        <taxon>Sphingobacteriia</taxon>
        <taxon>Sphingobacteriales</taxon>
        <taxon>Sphingobacteriaceae</taxon>
        <taxon>Mucilaginibacter</taxon>
    </lineage>
</organism>
<dbReference type="InterPro" id="IPR029063">
    <property type="entry name" value="SAM-dependent_MTases_sf"/>
</dbReference>
<evidence type="ECO:0000256" key="1">
    <source>
        <dbReference type="ARBA" id="ARBA00022603"/>
    </source>
</evidence>
<dbReference type="GO" id="GO:0008168">
    <property type="term" value="F:methyltransferase activity"/>
    <property type="evidence" value="ECO:0007669"/>
    <property type="project" value="UniProtKB-KW"/>
</dbReference>